<keyword evidence="5" id="KW-0057">Aromatic amino acid biosynthesis</keyword>
<keyword evidence="5" id="KW-0822">Tryptophan biosynthesis</keyword>
<gene>
    <name evidence="9" type="primary">trpG</name>
</gene>
<dbReference type="InterPro" id="IPR029062">
    <property type="entry name" value="Class_I_gatase-like"/>
</dbReference>
<dbReference type="RefSeq" id="YP_009511567.1">
    <property type="nucleotide sequence ID" value="NC_039145.1"/>
</dbReference>
<dbReference type="EC" id="4.1.3.27" evidence="3"/>
<dbReference type="PRINTS" id="PR00097">
    <property type="entry name" value="ANTSNTHASEII"/>
</dbReference>
<dbReference type="SUPFAM" id="SSF52317">
    <property type="entry name" value="Class I glutamine amidotransferase-like"/>
    <property type="match status" value="1"/>
</dbReference>
<dbReference type="PROSITE" id="PS51273">
    <property type="entry name" value="GATASE_TYPE_1"/>
    <property type="match status" value="1"/>
</dbReference>
<dbReference type="PRINTS" id="PR00099">
    <property type="entry name" value="CPSGATASE"/>
</dbReference>
<comment type="subunit">
    <text evidence="2">Tetramer of two components I and two components II.</text>
</comment>
<dbReference type="CDD" id="cd01743">
    <property type="entry name" value="GATase1_Anthranilate_Synthase"/>
    <property type="match status" value="1"/>
</dbReference>
<evidence type="ECO:0000259" key="8">
    <source>
        <dbReference type="Pfam" id="PF00117"/>
    </source>
</evidence>
<dbReference type="AlphaFoldDB" id="A0A345UAF8"/>
<feature type="domain" description="Glutamine amidotransferase" evidence="8">
    <location>
        <begin position="3"/>
        <end position="186"/>
    </location>
</feature>
<keyword evidence="6" id="KW-0315">Glutamine amidotransferase</keyword>
<keyword evidence="5" id="KW-0028">Amino-acid biosynthesis</keyword>
<evidence type="ECO:0000256" key="1">
    <source>
        <dbReference type="ARBA" id="ARBA00004873"/>
    </source>
</evidence>
<proteinExistence type="predicted"/>
<dbReference type="FunFam" id="3.40.50.880:FF:000003">
    <property type="entry name" value="Anthranilate synthase component II"/>
    <property type="match status" value="1"/>
</dbReference>
<dbReference type="Pfam" id="PF00117">
    <property type="entry name" value="GATase"/>
    <property type="match status" value="1"/>
</dbReference>
<keyword evidence="9" id="KW-0934">Plastid</keyword>
<evidence type="ECO:0000256" key="2">
    <source>
        <dbReference type="ARBA" id="ARBA00011743"/>
    </source>
</evidence>
<evidence type="ECO:0000256" key="6">
    <source>
        <dbReference type="ARBA" id="ARBA00022962"/>
    </source>
</evidence>
<dbReference type="InterPro" id="IPR006221">
    <property type="entry name" value="TrpG/PapA_dom"/>
</dbReference>
<geneLocation type="chloroplast" evidence="9"/>
<evidence type="ECO:0000313" key="9">
    <source>
        <dbReference type="EMBL" id="AXI97444.1"/>
    </source>
</evidence>
<dbReference type="Gene3D" id="3.40.50.880">
    <property type="match status" value="1"/>
</dbReference>
<evidence type="ECO:0000256" key="7">
    <source>
        <dbReference type="ARBA" id="ARBA00082672"/>
    </source>
</evidence>
<protein>
    <recommendedName>
        <fullName evidence="4">Anthranilate synthase component 2</fullName>
        <ecNumber evidence="3">4.1.3.27</ecNumber>
    </recommendedName>
    <alternativeName>
        <fullName evidence="7">Anthranilate synthase, glutamine amidotransferase component</fullName>
    </alternativeName>
</protein>
<dbReference type="PRINTS" id="PR00096">
    <property type="entry name" value="GATASE"/>
</dbReference>
<dbReference type="InterPro" id="IPR050472">
    <property type="entry name" value="Anth_synth/Amidotransfase"/>
</dbReference>
<dbReference type="GeneID" id="37624123"/>
<evidence type="ECO:0000256" key="3">
    <source>
        <dbReference type="ARBA" id="ARBA00012266"/>
    </source>
</evidence>
<evidence type="ECO:0000256" key="4">
    <source>
        <dbReference type="ARBA" id="ARBA00020654"/>
    </source>
</evidence>
<dbReference type="NCBIfam" id="TIGR00566">
    <property type="entry name" value="trpG_papA"/>
    <property type="match status" value="1"/>
</dbReference>
<dbReference type="PANTHER" id="PTHR43418:SF4">
    <property type="entry name" value="MULTIFUNCTIONAL TRYPTOPHAN BIOSYNTHESIS PROTEIN"/>
    <property type="match status" value="1"/>
</dbReference>
<comment type="pathway">
    <text evidence="1">Amino-acid biosynthesis; L-tryptophan biosynthesis; L-tryptophan from chorismate: step 1/5.</text>
</comment>
<evidence type="ECO:0000256" key="5">
    <source>
        <dbReference type="ARBA" id="ARBA00022822"/>
    </source>
</evidence>
<dbReference type="EMBL" id="MH396016">
    <property type="protein sequence ID" value="AXI97444.1"/>
    <property type="molecule type" value="Genomic_DNA"/>
</dbReference>
<accession>A0A345UAF8</accession>
<dbReference type="PANTHER" id="PTHR43418">
    <property type="entry name" value="MULTIFUNCTIONAL TRYPTOPHAN BIOSYNTHESIS PROTEIN-RELATED"/>
    <property type="match status" value="1"/>
</dbReference>
<organism evidence="9">
    <name type="scientific">Melanthalia intermedia</name>
    <dbReference type="NCBI Taxonomy" id="172989"/>
    <lineage>
        <taxon>Eukaryota</taxon>
        <taxon>Rhodophyta</taxon>
        <taxon>Florideophyceae</taxon>
        <taxon>Rhodymeniophycidae</taxon>
        <taxon>Gracilariales</taxon>
        <taxon>Gracilariaceae</taxon>
        <taxon>Melanthalia</taxon>
    </lineage>
</organism>
<dbReference type="GO" id="GO:0000162">
    <property type="term" value="P:L-tryptophan biosynthetic process"/>
    <property type="evidence" value="ECO:0007669"/>
    <property type="project" value="UniProtKB-KW"/>
</dbReference>
<sequence length="198" mass="22425">MILVVDNYDSFTQNLVQCVGNLGFFVKVLRNDKISLSQITQYRPSHIILSPGPGSPERLTTSLKLIHLYAENIPILGVCLGHQAIGYVYGAKIKQLSYPIHGKTSLIFHNGQDLFSDLPNPFIAARYHSLVVDSRDLPSELEITAWTQDGYIMACRHKSYKLLRGIQFHPESLWTKQGTCLIKNFIKSNSSHSFQYEK</sequence>
<name>A0A345UAF8_9FLOR</name>
<keyword evidence="9" id="KW-0150">Chloroplast</keyword>
<dbReference type="GO" id="GO:0005829">
    <property type="term" value="C:cytosol"/>
    <property type="evidence" value="ECO:0007669"/>
    <property type="project" value="TreeGrafter"/>
</dbReference>
<dbReference type="InterPro" id="IPR017926">
    <property type="entry name" value="GATASE"/>
</dbReference>
<reference evidence="9" key="1">
    <citation type="submission" date="2018-05" db="EMBL/GenBank/DDBJ databases">
        <title>Organellar genomes of Gracilariaceae.</title>
        <authorList>
            <person name="Iha C."/>
            <person name="Oliveira M.C."/>
        </authorList>
    </citation>
    <scope>NUCLEOTIDE SEQUENCE</scope>
</reference>
<dbReference type="GO" id="GO:0004049">
    <property type="term" value="F:anthranilate synthase activity"/>
    <property type="evidence" value="ECO:0007669"/>
    <property type="project" value="UniProtKB-EC"/>
</dbReference>